<evidence type="ECO:0000256" key="1">
    <source>
        <dbReference type="ARBA" id="ARBA00023125"/>
    </source>
</evidence>
<evidence type="ECO:0008006" key="4">
    <source>
        <dbReference type="Google" id="ProtNLM"/>
    </source>
</evidence>
<dbReference type="InterPro" id="IPR010998">
    <property type="entry name" value="Integrase_recombinase_N"/>
</dbReference>
<proteinExistence type="predicted"/>
<name>A0A327KNS2_9BRAD</name>
<reference evidence="2 3" key="1">
    <citation type="submission" date="2017-07" db="EMBL/GenBank/DDBJ databases">
        <title>Draft Genome Sequences of Select Purple Nonsulfur Bacteria.</title>
        <authorList>
            <person name="Lasarre B."/>
            <person name="Mckinlay J.B."/>
        </authorList>
    </citation>
    <scope>NUCLEOTIDE SEQUENCE [LARGE SCALE GENOMIC DNA]</scope>
    <source>
        <strain evidence="2 3">DSM 11907</strain>
    </source>
</reference>
<comment type="caution">
    <text evidence="2">The sequence shown here is derived from an EMBL/GenBank/DDBJ whole genome shotgun (WGS) entry which is preliminary data.</text>
</comment>
<keyword evidence="1" id="KW-0238">DNA-binding</keyword>
<dbReference type="OrthoDB" id="8208963at2"/>
<evidence type="ECO:0000313" key="2">
    <source>
        <dbReference type="EMBL" id="RAI40540.1"/>
    </source>
</evidence>
<dbReference type="EMBL" id="NPEU01000039">
    <property type="protein sequence ID" value="RAI40540.1"/>
    <property type="molecule type" value="Genomic_DNA"/>
</dbReference>
<dbReference type="Proteomes" id="UP000248863">
    <property type="component" value="Unassembled WGS sequence"/>
</dbReference>
<dbReference type="Gene3D" id="1.10.150.130">
    <property type="match status" value="1"/>
</dbReference>
<dbReference type="GO" id="GO:0003677">
    <property type="term" value="F:DNA binding"/>
    <property type="evidence" value="ECO:0007669"/>
    <property type="project" value="UniProtKB-KW"/>
</dbReference>
<sequence length="271" mass="30912">MTRVKIRHYRVKRRKGFWEPTPTMKRLGFFAVPCGPDGPEAWAIAEAWNRRWDQTRRGEAPSPAMVSAENLSPDQAEELTVYPPRSLGESFRRYRRTDEWATKQPRTREEWWRCWRRIKPVFGDCDPRTVSLEDISAWRRAIEDTVSLREAHRCVKIWRALWKVSAALGYCVRDADPSLGVRNRAAAGRSLTWSEGEIARVAKRAWRMGYYGLAAVVAVAWDTQMSPGDVRALRASQLARRAAGEAFFTERGKTGKPVGGALSCSAQNRMA</sequence>
<dbReference type="RefSeq" id="WP_111356227.1">
    <property type="nucleotide sequence ID" value="NZ_NHSK01000077.1"/>
</dbReference>
<evidence type="ECO:0000313" key="3">
    <source>
        <dbReference type="Proteomes" id="UP000248863"/>
    </source>
</evidence>
<dbReference type="SUPFAM" id="SSF56349">
    <property type="entry name" value="DNA breaking-rejoining enzymes"/>
    <property type="match status" value="1"/>
</dbReference>
<organism evidence="2 3">
    <name type="scientific">Rhodoplanes elegans</name>
    <dbReference type="NCBI Taxonomy" id="29408"/>
    <lineage>
        <taxon>Bacteria</taxon>
        <taxon>Pseudomonadati</taxon>
        <taxon>Pseudomonadota</taxon>
        <taxon>Alphaproteobacteria</taxon>
        <taxon>Hyphomicrobiales</taxon>
        <taxon>Nitrobacteraceae</taxon>
        <taxon>Rhodoplanes</taxon>
    </lineage>
</organism>
<gene>
    <name evidence="2" type="ORF">CH338_06015</name>
</gene>
<keyword evidence="3" id="KW-1185">Reference proteome</keyword>
<dbReference type="InterPro" id="IPR011010">
    <property type="entry name" value="DNA_brk_join_enz"/>
</dbReference>
<accession>A0A327KNS2</accession>
<dbReference type="AlphaFoldDB" id="A0A327KNS2"/>
<protein>
    <recommendedName>
        <fullName evidence="4">Core-binding (CB) domain-containing protein</fullName>
    </recommendedName>
</protein>